<dbReference type="AlphaFoldDB" id="A0A6A5YFW7"/>
<organism evidence="2 3">
    <name type="scientific">Lophiotrema nucula</name>
    <dbReference type="NCBI Taxonomy" id="690887"/>
    <lineage>
        <taxon>Eukaryota</taxon>
        <taxon>Fungi</taxon>
        <taxon>Dikarya</taxon>
        <taxon>Ascomycota</taxon>
        <taxon>Pezizomycotina</taxon>
        <taxon>Dothideomycetes</taxon>
        <taxon>Pleosporomycetidae</taxon>
        <taxon>Pleosporales</taxon>
        <taxon>Lophiotremataceae</taxon>
        <taxon>Lophiotrema</taxon>
    </lineage>
</organism>
<keyword evidence="3" id="KW-1185">Reference proteome</keyword>
<reference evidence="2" key="1">
    <citation type="journal article" date="2020" name="Stud. Mycol.">
        <title>101 Dothideomycetes genomes: a test case for predicting lifestyles and emergence of pathogens.</title>
        <authorList>
            <person name="Haridas S."/>
            <person name="Albert R."/>
            <person name="Binder M."/>
            <person name="Bloem J."/>
            <person name="Labutti K."/>
            <person name="Salamov A."/>
            <person name="Andreopoulos B."/>
            <person name="Baker S."/>
            <person name="Barry K."/>
            <person name="Bills G."/>
            <person name="Bluhm B."/>
            <person name="Cannon C."/>
            <person name="Castanera R."/>
            <person name="Culley D."/>
            <person name="Daum C."/>
            <person name="Ezra D."/>
            <person name="Gonzalez J."/>
            <person name="Henrissat B."/>
            <person name="Kuo A."/>
            <person name="Liang C."/>
            <person name="Lipzen A."/>
            <person name="Lutzoni F."/>
            <person name="Magnuson J."/>
            <person name="Mondo S."/>
            <person name="Nolan M."/>
            <person name="Ohm R."/>
            <person name="Pangilinan J."/>
            <person name="Park H.-J."/>
            <person name="Ramirez L."/>
            <person name="Alfaro M."/>
            <person name="Sun H."/>
            <person name="Tritt A."/>
            <person name="Yoshinaga Y."/>
            <person name="Zwiers L.-H."/>
            <person name="Turgeon B."/>
            <person name="Goodwin S."/>
            <person name="Spatafora J."/>
            <person name="Crous P."/>
            <person name="Grigoriev I."/>
        </authorList>
    </citation>
    <scope>NUCLEOTIDE SEQUENCE</scope>
    <source>
        <strain evidence="2">CBS 627.86</strain>
    </source>
</reference>
<dbReference type="Proteomes" id="UP000799770">
    <property type="component" value="Unassembled WGS sequence"/>
</dbReference>
<proteinExistence type="predicted"/>
<gene>
    <name evidence="2" type="ORF">BDV96DRAFT_339103</name>
</gene>
<accession>A0A6A5YFW7</accession>
<evidence type="ECO:0000313" key="2">
    <source>
        <dbReference type="EMBL" id="KAF2106162.1"/>
    </source>
</evidence>
<dbReference type="EMBL" id="ML977366">
    <property type="protein sequence ID" value="KAF2106162.1"/>
    <property type="molecule type" value="Genomic_DNA"/>
</dbReference>
<protein>
    <submittedName>
        <fullName evidence="2">Uncharacterized protein</fullName>
    </submittedName>
</protein>
<evidence type="ECO:0000256" key="1">
    <source>
        <dbReference type="SAM" id="MobiDB-lite"/>
    </source>
</evidence>
<name>A0A6A5YFW7_9PLEO</name>
<evidence type="ECO:0000313" key="3">
    <source>
        <dbReference type="Proteomes" id="UP000799770"/>
    </source>
</evidence>
<feature type="region of interest" description="Disordered" evidence="1">
    <location>
        <begin position="91"/>
        <end position="114"/>
    </location>
</feature>
<sequence length="257" mass="27903">MRKSRHTVTKMKETVVLQHLQVQCARSCLLITGLAVALALHVDPTTIRASSLTPALSIRTHLPSNAKMHLFTTSSALVALLICASGTRAAPHPHGVKSTHPGENGPHNSWRIKRDVSPANMGGEPNQPELLHTDSNVSNLRAPATADAYSTTCNYTDYFVLNAWMIKIQPQDGQAQQDCGHSYLDVLRSTYCIVTGWKCNFTQGNGLALTFNSDKFCNAQKVEFAIFEGSEQAILNVPCGKFGSSDALEELVGGRNI</sequence>